<feature type="transmembrane region" description="Helical" evidence="8">
    <location>
        <begin position="232"/>
        <end position="250"/>
    </location>
</feature>
<dbReference type="Proteomes" id="UP000616779">
    <property type="component" value="Unassembled WGS sequence"/>
</dbReference>
<dbReference type="InterPro" id="IPR038377">
    <property type="entry name" value="Na/Glc_symporter_sf"/>
</dbReference>
<feature type="transmembrane region" description="Helical" evidence="8">
    <location>
        <begin position="317"/>
        <end position="345"/>
    </location>
</feature>
<accession>A0ABX1XPS5</accession>
<dbReference type="RefSeq" id="WP_171640828.1">
    <property type="nucleotide sequence ID" value="NZ_WHOA01000019.1"/>
</dbReference>
<feature type="transmembrane region" description="Helical" evidence="8">
    <location>
        <begin position="365"/>
        <end position="382"/>
    </location>
</feature>
<name>A0ABX1XPS5_9BACL</name>
<dbReference type="PANTHER" id="PTHR48086">
    <property type="entry name" value="SODIUM/PROLINE SYMPORTER-RELATED"/>
    <property type="match status" value="1"/>
</dbReference>
<feature type="transmembrane region" description="Helical" evidence="8">
    <location>
        <begin position="6"/>
        <end position="23"/>
    </location>
</feature>
<comment type="subcellular location">
    <subcellularLocation>
        <location evidence="1">Membrane</location>
        <topology evidence="1">Multi-pass membrane protein</topology>
    </subcellularLocation>
</comment>
<evidence type="ECO:0000256" key="8">
    <source>
        <dbReference type="SAM" id="Phobius"/>
    </source>
</evidence>
<evidence type="ECO:0000313" key="9">
    <source>
        <dbReference type="EMBL" id="NOU70394.1"/>
    </source>
</evidence>
<feature type="transmembrane region" description="Helical" evidence="8">
    <location>
        <begin position="419"/>
        <end position="436"/>
    </location>
</feature>
<feature type="transmembrane region" description="Helical" evidence="8">
    <location>
        <begin position="73"/>
        <end position="95"/>
    </location>
</feature>
<gene>
    <name evidence="9" type="ORF">GC098_02905</name>
</gene>
<evidence type="ECO:0000256" key="4">
    <source>
        <dbReference type="ARBA" id="ARBA00022692"/>
    </source>
</evidence>
<evidence type="ECO:0000313" key="10">
    <source>
        <dbReference type="Proteomes" id="UP000616779"/>
    </source>
</evidence>
<evidence type="ECO:0000256" key="5">
    <source>
        <dbReference type="ARBA" id="ARBA00022989"/>
    </source>
</evidence>
<comment type="caution">
    <text evidence="9">The sequence shown here is derived from an EMBL/GenBank/DDBJ whole genome shotgun (WGS) entry which is preliminary data.</text>
</comment>
<organism evidence="9 10">
    <name type="scientific">Paenibacillus phytorum</name>
    <dbReference type="NCBI Taxonomy" id="2654977"/>
    <lineage>
        <taxon>Bacteria</taxon>
        <taxon>Bacillati</taxon>
        <taxon>Bacillota</taxon>
        <taxon>Bacilli</taxon>
        <taxon>Bacillales</taxon>
        <taxon>Paenibacillaceae</taxon>
        <taxon>Paenibacillus</taxon>
    </lineage>
</organism>
<proteinExistence type="inferred from homology"/>
<feature type="transmembrane region" description="Helical" evidence="8">
    <location>
        <begin position="388"/>
        <end position="407"/>
    </location>
</feature>
<protein>
    <submittedName>
        <fullName evidence="9">Sodium:solute symporter family protein</fullName>
    </submittedName>
</protein>
<feature type="transmembrane region" description="Helical" evidence="8">
    <location>
        <begin position="456"/>
        <end position="476"/>
    </location>
</feature>
<feature type="transmembrane region" description="Helical" evidence="8">
    <location>
        <begin position="116"/>
        <end position="137"/>
    </location>
</feature>
<dbReference type="PANTHER" id="PTHR48086:SF8">
    <property type="entry name" value="MONOCARBOXYLIC ACID PERMEASE"/>
    <property type="match status" value="1"/>
</dbReference>
<feature type="transmembrane region" description="Helical" evidence="8">
    <location>
        <begin position="157"/>
        <end position="176"/>
    </location>
</feature>
<evidence type="ECO:0000256" key="6">
    <source>
        <dbReference type="ARBA" id="ARBA00023136"/>
    </source>
</evidence>
<keyword evidence="5 8" id="KW-1133">Transmembrane helix</keyword>
<dbReference type="InterPro" id="IPR050277">
    <property type="entry name" value="Sodium:Solute_Symporter"/>
</dbReference>
<sequence length="496" mass="53326">MNSALFIIFAFLLLSIYLGIRSTKGKKMSMEQWAVGGRGFGSLFVFLLMAGEIYTTFTFLGASSWAYGKGGPAMYVIMYMSLAYVLGYFVLPMIWKYAKEKNLVSSSDFYESKYKSSFMGVLVAIVGVISTIPYFVLQLKGLGIIVSEASYGTISSGAAIWIGAIAVTVYVMISGIHGSAWTAVIKDFLILGIVVFIGLYIPYHYYGGLGEMFKAVDAAKPGFLAIPEKGLSMSWLISTVLMTVFGFHMWPHAFGGVASARSAKALRKNTIISPIYSLVLLFVFFVGYTAIGQVQGLKGPAADLALLKIATMTFDPWFVGLIGAAGLLAALVPGSMLLMAASTLIAKNVYKTVVPTATDKQVMSLAKYLVPVFALISIYFTFNGGSTIVTLLLMAYSFVTQLAPALYFSLMKNNFVNKYGAGAGMIVGVVIVAYVTATNITMPQIFPSLPQWIQDLNIGVIALLLNIIVTVIVSLVTGKSAATSQGNNETATLQNN</sequence>
<feature type="transmembrane region" description="Helical" evidence="8">
    <location>
        <begin position="271"/>
        <end position="291"/>
    </location>
</feature>
<comment type="similarity">
    <text evidence="2 7">Belongs to the sodium:solute symporter (SSF) (TC 2.A.21) family.</text>
</comment>
<keyword evidence="4 8" id="KW-0812">Transmembrane</keyword>
<evidence type="ECO:0000256" key="7">
    <source>
        <dbReference type="RuleBase" id="RU362091"/>
    </source>
</evidence>
<dbReference type="EMBL" id="WHOA01000019">
    <property type="protein sequence ID" value="NOU70394.1"/>
    <property type="molecule type" value="Genomic_DNA"/>
</dbReference>
<dbReference type="PROSITE" id="PS50283">
    <property type="entry name" value="NA_SOLUT_SYMP_3"/>
    <property type="match status" value="1"/>
</dbReference>
<keyword evidence="10" id="KW-1185">Reference proteome</keyword>
<evidence type="ECO:0000256" key="1">
    <source>
        <dbReference type="ARBA" id="ARBA00004141"/>
    </source>
</evidence>
<feature type="transmembrane region" description="Helical" evidence="8">
    <location>
        <begin position="188"/>
        <end position="206"/>
    </location>
</feature>
<keyword evidence="6 8" id="KW-0472">Membrane</keyword>
<dbReference type="Pfam" id="PF00474">
    <property type="entry name" value="SSF"/>
    <property type="match status" value="1"/>
</dbReference>
<keyword evidence="3" id="KW-0813">Transport</keyword>
<dbReference type="CDD" id="cd10322">
    <property type="entry name" value="SLC5sbd"/>
    <property type="match status" value="1"/>
</dbReference>
<dbReference type="InterPro" id="IPR001734">
    <property type="entry name" value="Na/solute_symporter"/>
</dbReference>
<evidence type="ECO:0000256" key="3">
    <source>
        <dbReference type="ARBA" id="ARBA00022448"/>
    </source>
</evidence>
<dbReference type="Gene3D" id="1.20.1730.10">
    <property type="entry name" value="Sodium/glucose cotransporter"/>
    <property type="match status" value="1"/>
</dbReference>
<feature type="transmembrane region" description="Helical" evidence="8">
    <location>
        <begin position="43"/>
        <end position="67"/>
    </location>
</feature>
<evidence type="ECO:0000256" key="2">
    <source>
        <dbReference type="ARBA" id="ARBA00006434"/>
    </source>
</evidence>
<reference evidence="9 10" key="1">
    <citation type="submission" date="2019-10" db="EMBL/GenBank/DDBJ databases">
        <title>Description of Paenibacillus terrestris sp. nov.</title>
        <authorList>
            <person name="Carlier A."/>
            <person name="Qi S."/>
        </authorList>
    </citation>
    <scope>NUCLEOTIDE SEQUENCE [LARGE SCALE GENOMIC DNA]</scope>
    <source>
        <strain evidence="9 10">LMG 31458</strain>
    </source>
</reference>